<accession>A0A0A2VD43</accession>
<dbReference type="GO" id="GO:0004594">
    <property type="term" value="F:pantothenate kinase activity"/>
    <property type="evidence" value="ECO:0007669"/>
    <property type="project" value="UniProtKB-UniRule"/>
</dbReference>
<dbReference type="Pfam" id="PF00485">
    <property type="entry name" value="PRK"/>
    <property type="match status" value="1"/>
</dbReference>
<keyword evidence="8 14" id="KW-0808">Transferase</keyword>
<feature type="domain" description="Phosphoribulokinase/uridine kinase" evidence="16">
    <location>
        <begin position="85"/>
        <end position="242"/>
    </location>
</feature>
<dbReference type="UniPathway" id="UPA00241">
    <property type="reaction ID" value="UER00352"/>
</dbReference>
<keyword evidence="11 14" id="KW-0067">ATP-binding</keyword>
<evidence type="ECO:0000256" key="14">
    <source>
        <dbReference type="HAMAP-Rule" id="MF_00215"/>
    </source>
</evidence>
<evidence type="ECO:0000256" key="1">
    <source>
        <dbReference type="ARBA" id="ARBA00001206"/>
    </source>
</evidence>
<evidence type="ECO:0000256" key="8">
    <source>
        <dbReference type="ARBA" id="ARBA00022679"/>
    </source>
</evidence>
<dbReference type="InterPro" id="IPR027417">
    <property type="entry name" value="P-loop_NTPase"/>
</dbReference>
<keyword evidence="7 14" id="KW-0963">Cytoplasm</keyword>
<evidence type="ECO:0000256" key="6">
    <source>
        <dbReference type="ARBA" id="ARBA00015080"/>
    </source>
</evidence>
<dbReference type="EMBL" id="AVBG01000005">
    <property type="protein sequence ID" value="KGP91580.1"/>
    <property type="molecule type" value="Genomic_DNA"/>
</dbReference>
<dbReference type="RefSeq" id="WP_036782344.1">
    <property type="nucleotide sequence ID" value="NZ_AVBG01000005.1"/>
</dbReference>
<comment type="caution">
    <text evidence="17">The sequence shown here is derived from an EMBL/GenBank/DDBJ whole genome shotgun (WGS) entry which is preliminary data.</text>
</comment>
<keyword evidence="9 14" id="KW-0547">Nucleotide-binding</keyword>
<evidence type="ECO:0000256" key="10">
    <source>
        <dbReference type="ARBA" id="ARBA00022777"/>
    </source>
</evidence>
<evidence type="ECO:0000256" key="9">
    <source>
        <dbReference type="ARBA" id="ARBA00022741"/>
    </source>
</evidence>
<evidence type="ECO:0000313" key="18">
    <source>
        <dbReference type="Proteomes" id="UP000030153"/>
    </source>
</evidence>
<evidence type="ECO:0000256" key="15">
    <source>
        <dbReference type="RuleBase" id="RU003530"/>
    </source>
</evidence>
<dbReference type="CDD" id="cd02025">
    <property type="entry name" value="PanK"/>
    <property type="match status" value="1"/>
</dbReference>
<dbReference type="AlphaFoldDB" id="A0A0A2VD43"/>
<dbReference type="EC" id="2.7.1.33" evidence="5 14"/>
<proteinExistence type="inferred from homology"/>
<dbReference type="GO" id="GO:0005737">
    <property type="term" value="C:cytoplasm"/>
    <property type="evidence" value="ECO:0007669"/>
    <property type="project" value="UniProtKB-SubCell"/>
</dbReference>
<feature type="binding site" evidence="14">
    <location>
        <begin position="90"/>
        <end position="97"/>
    </location>
    <ligand>
        <name>ATP</name>
        <dbReference type="ChEBI" id="CHEBI:30616"/>
    </ligand>
</feature>
<evidence type="ECO:0000259" key="16">
    <source>
        <dbReference type="Pfam" id="PF00485"/>
    </source>
</evidence>
<dbReference type="SUPFAM" id="SSF52540">
    <property type="entry name" value="P-loop containing nucleoside triphosphate hydrolases"/>
    <property type="match status" value="1"/>
</dbReference>
<comment type="catalytic activity">
    <reaction evidence="1 14 15">
        <text>(R)-pantothenate + ATP = (R)-4'-phosphopantothenate + ADP + H(+)</text>
        <dbReference type="Rhea" id="RHEA:16373"/>
        <dbReference type="ChEBI" id="CHEBI:10986"/>
        <dbReference type="ChEBI" id="CHEBI:15378"/>
        <dbReference type="ChEBI" id="CHEBI:29032"/>
        <dbReference type="ChEBI" id="CHEBI:30616"/>
        <dbReference type="ChEBI" id="CHEBI:456216"/>
        <dbReference type="EC" id="2.7.1.33"/>
    </reaction>
</comment>
<dbReference type="Proteomes" id="UP000030153">
    <property type="component" value="Unassembled WGS sequence"/>
</dbReference>
<evidence type="ECO:0000256" key="4">
    <source>
        <dbReference type="ARBA" id="ARBA00006087"/>
    </source>
</evidence>
<dbReference type="GO" id="GO:0005524">
    <property type="term" value="F:ATP binding"/>
    <property type="evidence" value="ECO:0007669"/>
    <property type="project" value="UniProtKB-UniRule"/>
</dbReference>
<dbReference type="NCBIfam" id="TIGR00554">
    <property type="entry name" value="panK_bact"/>
    <property type="match status" value="1"/>
</dbReference>
<dbReference type="eggNOG" id="COG1072">
    <property type="taxonomic scope" value="Bacteria"/>
</dbReference>
<comment type="pathway">
    <text evidence="3 14 15">Cofactor biosynthesis; coenzyme A biosynthesis; CoA from (R)-pantothenate: step 1/5.</text>
</comment>
<dbReference type="InterPro" id="IPR006083">
    <property type="entry name" value="PRK/URK"/>
</dbReference>
<protein>
    <recommendedName>
        <fullName evidence="6 14">Pantothenate kinase</fullName>
        <ecNumber evidence="5 14">2.7.1.33</ecNumber>
    </recommendedName>
    <alternativeName>
        <fullName evidence="13 14">Pantothenic acid kinase</fullName>
    </alternativeName>
</protein>
<dbReference type="GO" id="GO:0015937">
    <property type="term" value="P:coenzyme A biosynthetic process"/>
    <property type="evidence" value="ECO:0007669"/>
    <property type="project" value="UniProtKB-UniRule"/>
</dbReference>
<keyword evidence="18" id="KW-1185">Reference proteome</keyword>
<dbReference type="Gene3D" id="3.40.50.300">
    <property type="entry name" value="P-loop containing nucleotide triphosphate hydrolases"/>
    <property type="match status" value="1"/>
</dbReference>
<evidence type="ECO:0000256" key="3">
    <source>
        <dbReference type="ARBA" id="ARBA00005225"/>
    </source>
</evidence>
<sequence>MSSYSPYWMFQKNEWAKLRANVPMTLSPIQIENVKGINEKLDIEEVSNVYLPLSRLLNLYTKASHELHSVTDRFMGQKTKQVPFIIGVAGSVAVGKSTISRIMRELLSEWDEHPSVDILTTDGFLFPNEVLEEKGIMNRKGFPESYDIKKLIDVLADLKSGRPDVEAPVYSHLTYNILPDEVQVLDQPDIVIVEGVNVLQTPKTRGADPGTYVSDFFDFSIYVDANEDDLLKWYTERFMKLRDTAFQDERSYFHNYSGLSNDEAIAMAEDIWRRINLRNLHENIQPTRNRADLILHKDRDHLIDSIMLRKA</sequence>
<evidence type="ECO:0000256" key="5">
    <source>
        <dbReference type="ARBA" id="ARBA00012102"/>
    </source>
</evidence>
<evidence type="ECO:0000256" key="12">
    <source>
        <dbReference type="ARBA" id="ARBA00022993"/>
    </source>
</evidence>
<dbReference type="PANTHER" id="PTHR10285">
    <property type="entry name" value="URIDINE KINASE"/>
    <property type="match status" value="1"/>
</dbReference>
<name>A0A0A2VD43_9BACI</name>
<keyword evidence="10 14" id="KW-0418">Kinase</keyword>
<organism evidence="17 18">
    <name type="scientific">Pontibacillus chungwhensis BH030062</name>
    <dbReference type="NCBI Taxonomy" id="1385513"/>
    <lineage>
        <taxon>Bacteria</taxon>
        <taxon>Bacillati</taxon>
        <taxon>Bacillota</taxon>
        <taxon>Bacilli</taxon>
        <taxon>Bacillales</taxon>
        <taxon>Bacillaceae</taxon>
        <taxon>Pontibacillus</taxon>
    </lineage>
</organism>
<dbReference type="OrthoDB" id="1550976at2"/>
<comment type="subcellular location">
    <subcellularLocation>
        <location evidence="2 14 15">Cytoplasm</location>
    </subcellularLocation>
</comment>
<reference evidence="17 18" key="1">
    <citation type="submission" date="2013-08" db="EMBL/GenBank/DDBJ databases">
        <title>Genome of Pontibacillus chungwhensis.</title>
        <authorList>
            <person name="Wang Q."/>
            <person name="Wang G."/>
        </authorList>
    </citation>
    <scope>NUCLEOTIDE SEQUENCE [LARGE SCALE GENOMIC DNA]</scope>
    <source>
        <strain evidence="17 18">BH030062</strain>
    </source>
</reference>
<evidence type="ECO:0000256" key="11">
    <source>
        <dbReference type="ARBA" id="ARBA00022840"/>
    </source>
</evidence>
<dbReference type="STRING" id="1385513.N780_18235"/>
<dbReference type="InterPro" id="IPR004566">
    <property type="entry name" value="PanK"/>
</dbReference>
<comment type="similarity">
    <text evidence="4 14 15">Belongs to the prokaryotic pantothenate kinase family.</text>
</comment>
<gene>
    <name evidence="14" type="primary">coaA</name>
    <name evidence="17" type="ORF">N780_18235</name>
</gene>
<keyword evidence="12 14" id="KW-0173">Coenzyme A biosynthesis</keyword>
<evidence type="ECO:0000313" key="17">
    <source>
        <dbReference type="EMBL" id="KGP91580.1"/>
    </source>
</evidence>
<dbReference type="HAMAP" id="MF_00215">
    <property type="entry name" value="Pantothen_kinase_1"/>
    <property type="match status" value="1"/>
</dbReference>
<evidence type="ECO:0000256" key="13">
    <source>
        <dbReference type="ARBA" id="ARBA00032866"/>
    </source>
</evidence>
<dbReference type="PIRSF" id="PIRSF000545">
    <property type="entry name" value="Pantothenate_kin"/>
    <property type="match status" value="1"/>
</dbReference>
<evidence type="ECO:0000256" key="7">
    <source>
        <dbReference type="ARBA" id="ARBA00022490"/>
    </source>
</evidence>
<evidence type="ECO:0000256" key="2">
    <source>
        <dbReference type="ARBA" id="ARBA00004496"/>
    </source>
</evidence>